<keyword evidence="4" id="KW-0949">S-adenosyl-L-methionine</keyword>
<dbReference type="InterPro" id="IPR036589">
    <property type="entry name" value="HCY_dom_sf"/>
</dbReference>
<keyword evidence="5 7" id="KW-0479">Metal-binding</keyword>
<evidence type="ECO:0000259" key="8">
    <source>
        <dbReference type="PROSITE" id="PS50970"/>
    </source>
</evidence>
<comment type="similarity">
    <text evidence="1">Belongs to the vitamin-B12 dependent methionine synthase family.</text>
</comment>
<feature type="domain" description="Hcy-binding" evidence="8">
    <location>
        <begin position="46"/>
        <end position="369"/>
    </location>
</feature>
<evidence type="ECO:0000256" key="3">
    <source>
        <dbReference type="ARBA" id="ARBA00022679"/>
    </source>
</evidence>
<evidence type="ECO:0000256" key="5">
    <source>
        <dbReference type="ARBA" id="ARBA00022723"/>
    </source>
</evidence>
<dbReference type="GO" id="GO:0008168">
    <property type="term" value="F:methyltransferase activity"/>
    <property type="evidence" value="ECO:0007669"/>
    <property type="project" value="UniProtKB-KW"/>
</dbReference>
<dbReference type="SUPFAM" id="SSF82282">
    <property type="entry name" value="Homocysteine S-methyltransferase"/>
    <property type="match status" value="1"/>
</dbReference>
<proteinExistence type="inferred from homology"/>
<protein>
    <submittedName>
        <fullName evidence="9">5-methyltetrahydrofolate--homocysteine methyltransferase</fullName>
    </submittedName>
</protein>
<evidence type="ECO:0000313" key="9">
    <source>
        <dbReference type="EMBL" id="NHB78548.1"/>
    </source>
</evidence>
<keyword evidence="10" id="KW-1185">Reference proteome</keyword>
<keyword evidence="2 7" id="KW-0489">Methyltransferase</keyword>
<accession>A0ABX0GBY4</accession>
<feature type="binding site" evidence="7">
    <location>
        <position position="355"/>
    </location>
    <ligand>
        <name>Zn(2+)</name>
        <dbReference type="ChEBI" id="CHEBI:29105"/>
    </ligand>
</feature>
<dbReference type="InterPro" id="IPR003726">
    <property type="entry name" value="HCY_dom"/>
</dbReference>
<organism evidence="9 10">
    <name type="scientific">Rhodobacter calidifons</name>
    <dbReference type="NCBI Taxonomy" id="2715277"/>
    <lineage>
        <taxon>Bacteria</taxon>
        <taxon>Pseudomonadati</taxon>
        <taxon>Pseudomonadota</taxon>
        <taxon>Alphaproteobacteria</taxon>
        <taxon>Rhodobacterales</taxon>
        <taxon>Rhodobacter group</taxon>
        <taxon>Rhodobacter</taxon>
    </lineage>
</organism>
<dbReference type="EMBL" id="JAANHS010000032">
    <property type="protein sequence ID" value="NHB78548.1"/>
    <property type="molecule type" value="Genomic_DNA"/>
</dbReference>
<dbReference type="GO" id="GO:0032259">
    <property type="term" value="P:methylation"/>
    <property type="evidence" value="ECO:0007669"/>
    <property type="project" value="UniProtKB-KW"/>
</dbReference>
<evidence type="ECO:0000256" key="6">
    <source>
        <dbReference type="ARBA" id="ARBA00023285"/>
    </source>
</evidence>
<dbReference type="PANTHER" id="PTHR45833:SF1">
    <property type="entry name" value="METHIONINE SYNTHASE"/>
    <property type="match status" value="1"/>
</dbReference>
<gene>
    <name evidence="9" type="ORF">G8O29_17755</name>
</gene>
<keyword evidence="6" id="KW-0170">Cobalt</keyword>
<dbReference type="InterPro" id="IPR050554">
    <property type="entry name" value="Met_Synthase/Corrinoid"/>
</dbReference>
<feature type="binding site" evidence="7">
    <location>
        <position position="354"/>
    </location>
    <ligand>
        <name>Zn(2+)</name>
        <dbReference type="ChEBI" id="CHEBI:29105"/>
    </ligand>
</feature>
<dbReference type="Proteomes" id="UP001515660">
    <property type="component" value="Unassembled WGS sequence"/>
</dbReference>
<comment type="cofactor">
    <cofactor evidence="7">
        <name>Zn(2+)</name>
        <dbReference type="ChEBI" id="CHEBI:29105"/>
    </cofactor>
</comment>
<name>A0ABX0GBY4_9RHOB</name>
<evidence type="ECO:0000256" key="2">
    <source>
        <dbReference type="ARBA" id="ARBA00022603"/>
    </source>
</evidence>
<keyword evidence="3 7" id="KW-0808">Transferase</keyword>
<dbReference type="Pfam" id="PF02574">
    <property type="entry name" value="S-methyl_trans"/>
    <property type="match status" value="1"/>
</dbReference>
<dbReference type="PANTHER" id="PTHR45833">
    <property type="entry name" value="METHIONINE SYNTHASE"/>
    <property type="match status" value="1"/>
</dbReference>
<reference evidence="9 10" key="1">
    <citation type="journal article" date="2022" name="Microorganisms">
        <title>Genome Sequence and Characterization of a Xanthorhodopsin-Containing, Aerobic Anoxygenic Phototrophic Rhodobacter Species, Isolated from Mesophilic Conditions at Yellowstone National Park.</title>
        <authorList>
            <person name="Kyndt J.A."/>
            <person name="Robertson S."/>
            <person name="Shoffstall I.B."/>
            <person name="Ramaley R.F."/>
            <person name="Meyer T.E."/>
        </authorList>
    </citation>
    <scope>NUCLEOTIDE SEQUENCE [LARGE SCALE GENOMIC DNA]</scope>
    <source>
        <strain evidence="9 10">M37P</strain>
    </source>
</reference>
<feature type="binding site" evidence="7">
    <location>
        <position position="291"/>
    </location>
    <ligand>
        <name>Zn(2+)</name>
        <dbReference type="ChEBI" id="CHEBI:29105"/>
    </ligand>
</feature>
<keyword evidence="7" id="KW-0862">Zinc</keyword>
<dbReference type="PROSITE" id="PS50970">
    <property type="entry name" value="HCY"/>
    <property type="match status" value="1"/>
</dbReference>
<evidence type="ECO:0000256" key="4">
    <source>
        <dbReference type="ARBA" id="ARBA00022691"/>
    </source>
</evidence>
<sequence length="379" mass="40166">MNRLHVDPENYEFSDKDIPVIWFAFGPQRIGSTALTQHAKTITPAAASLEALARQRILILDGAMGTQIQTLGLTEEDYRGAGGCACAHHSDHPQKGNNDLLILTQPQAVEEIHFRYAMAGADIVETNTFSATSIAQADYGLEKAVFDLNAQGARIARRAMDRATAIDGRPRFVAGAIGPTNRTASLSPDVNNPGYRAVTFDDLAVAYGQQVTGLIAGGADLILIETIFDTLNAKAAIFACLQAFAATRVTLPLMISGTITDASGRTLSGQTPTAFWHSVAHARPFTVGLNCALGASAMRPHLAELAGVAPTRICAYPNAGLPNAFGQYDETPDQTAAQVADFAREGLVNIVGGCCGTTPDHIRALAEAVAPFRPREVPQ</sequence>
<dbReference type="Gene3D" id="3.20.20.330">
    <property type="entry name" value="Homocysteine-binding-like domain"/>
    <property type="match status" value="1"/>
</dbReference>
<evidence type="ECO:0000313" key="10">
    <source>
        <dbReference type="Proteomes" id="UP001515660"/>
    </source>
</evidence>
<comment type="caution">
    <text evidence="9">The sequence shown here is derived from an EMBL/GenBank/DDBJ whole genome shotgun (WGS) entry which is preliminary data.</text>
</comment>
<evidence type="ECO:0000256" key="7">
    <source>
        <dbReference type="PROSITE-ProRule" id="PRU00333"/>
    </source>
</evidence>
<evidence type="ECO:0000256" key="1">
    <source>
        <dbReference type="ARBA" id="ARBA00010398"/>
    </source>
</evidence>